<dbReference type="Pfam" id="PF22790">
    <property type="entry name" value="YkoP"/>
    <property type="match status" value="1"/>
</dbReference>
<accession>A0A7X0HP75</accession>
<reference evidence="2 3" key="1">
    <citation type="submission" date="2020-08" db="EMBL/GenBank/DDBJ databases">
        <title>Genomic Encyclopedia of Type Strains, Phase IV (KMG-IV): sequencing the most valuable type-strain genomes for metagenomic binning, comparative biology and taxonomic classification.</title>
        <authorList>
            <person name="Goeker M."/>
        </authorList>
    </citation>
    <scope>NUCLEOTIDE SEQUENCE [LARGE SCALE GENOMIC DNA]</scope>
    <source>
        <strain evidence="2 3">DSM 5391</strain>
    </source>
</reference>
<dbReference type="Proteomes" id="UP000531594">
    <property type="component" value="Unassembled WGS sequence"/>
</dbReference>
<comment type="caution">
    <text evidence="2">The sequence shown here is derived from an EMBL/GenBank/DDBJ whole genome shotgun (WGS) entry which is preliminary data.</text>
</comment>
<protein>
    <submittedName>
        <fullName evidence="2">ASC-1-like (ASCH) protein</fullName>
    </submittedName>
</protein>
<organism evidence="2 3">
    <name type="scientific">Bacillus benzoevorans</name>
    <dbReference type="NCBI Taxonomy" id="1456"/>
    <lineage>
        <taxon>Bacteria</taxon>
        <taxon>Bacillati</taxon>
        <taxon>Bacillota</taxon>
        <taxon>Bacilli</taxon>
        <taxon>Bacillales</taxon>
        <taxon>Bacillaceae</taxon>
        <taxon>Bacillus</taxon>
    </lineage>
</organism>
<gene>
    <name evidence="2" type="ORF">HNR53_000926</name>
</gene>
<name>A0A7X0HP75_9BACI</name>
<evidence type="ECO:0000313" key="3">
    <source>
        <dbReference type="Proteomes" id="UP000531594"/>
    </source>
</evidence>
<dbReference type="AlphaFoldDB" id="A0A7X0HP75"/>
<keyword evidence="3" id="KW-1185">Reference proteome</keyword>
<sequence>MRDYLISIWDFFDPLYYRCSRLTFPQSKEGRNIFRVRLTKYKGKNIVLSDGTRINKNDTLVKVHLHNVRLLKELKNINSEIRKAKLIYQYVQKSLPGLNSYIKNHKHSQMIKGIVGITSLNKGCERLGFEVFEISHPIYRWFKQFAFLPIEMLSCKNSTFLQVLKIYTPRYILMSAEKLSNLYNNQ</sequence>
<dbReference type="EMBL" id="JACHGK010000002">
    <property type="protein sequence ID" value="MBB6444318.1"/>
    <property type="molecule type" value="Genomic_DNA"/>
</dbReference>
<feature type="domain" description="YkoP-like" evidence="1">
    <location>
        <begin position="3"/>
        <end position="183"/>
    </location>
</feature>
<dbReference type="InterPro" id="IPR054467">
    <property type="entry name" value="YkoP-like_dom"/>
</dbReference>
<proteinExistence type="predicted"/>
<evidence type="ECO:0000259" key="1">
    <source>
        <dbReference type="Pfam" id="PF22790"/>
    </source>
</evidence>
<dbReference type="RefSeq" id="WP_184523275.1">
    <property type="nucleotide sequence ID" value="NZ_JACHGK010000002.1"/>
</dbReference>
<evidence type="ECO:0000313" key="2">
    <source>
        <dbReference type="EMBL" id="MBB6444318.1"/>
    </source>
</evidence>